<feature type="transmembrane region" description="Helical" evidence="6">
    <location>
        <begin position="114"/>
        <end position="135"/>
    </location>
</feature>
<feature type="transmembrane region" description="Helical" evidence="6">
    <location>
        <begin position="59"/>
        <end position="82"/>
    </location>
</feature>
<protein>
    <recommendedName>
        <fullName evidence="7">DUF2179 domain-containing protein</fullName>
    </recommendedName>
</protein>
<dbReference type="Pfam" id="PF10035">
    <property type="entry name" value="DUF2179"/>
    <property type="match status" value="1"/>
</dbReference>
<evidence type="ECO:0000256" key="4">
    <source>
        <dbReference type="ARBA" id="ARBA00022989"/>
    </source>
</evidence>
<dbReference type="Proteomes" id="UP000050909">
    <property type="component" value="Unassembled WGS sequence"/>
</dbReference>
<dbReference type="PANTHER" id="PTHR33545">
    <property type="entry name" value="UPF0750 MEMBRANE PROTEIN YITT-RELATED"/>
    <property type="match status" value="1"/>
</dbReference>
<comment type="subcellular location">
    <subcellularLocation>
        <location evidence="1">Cell membrane</location>
        <topology evidence="1">Multi-pass membrane protein</topology>
    </subcellularLocation>
</comment>
<dbReference type="PATRIC" id="fig|1423722.3.peg.162"/>
<dbReference type="CDD" id="cd16380">
    <property type="entry name" value="YitT_C"/>
    <property type="match status" value="1"/>
</dbReference>
<dbReference type="PANTHER" id="PTHR33545:SF5">
    <property type="entry name" value="UPF0750 MEMBRANE PROTEIN YITT"/>
    <property type="match status" value="1"/>
</dbReference>
<keyword evidence="3 6" id="KW-0812">Transmembrane</keyword>
<dbReference type="Gene3D" id="3.30.70.120">
    <property type="match status" value="1"/>
</dbReference>
<sequence>MDHLTQMSRQHNLISKVTAAFFYSIAVAIALNFFWHPGGIYASGVTGFAQVVQTLTERYFPFVLSTSIMYFVLNIPLFFLGWFKIGHRFTMFSMIAVLLGSIMMHLIPPLTIKFDPILCALFGGLINGAGTGIALKSGISTGGLDIAGIILRKKTGRSFGTINIAVNLVIVALAGVTFGWIHALYTAISIFVNGRVIDMIYTQHQRMQVLIVTSQSRKIIDSIQARMHRGITIIHDAEGAFGHTEKTVLITIVARYEIYDIEQIIRKNDPYAFVSITETVKTLGRFKEVEVD</sequence>
<reference evidence="8 9" key="1">
    <citation type="journal article" date="2015" name="Genome Announc.">
        <title>Expanding the biotechnology potential of lactobacilli through comparative genomics of 213 strains and associated genera.</title>
        <authorList>
            <person name="Sun Z."/>
            <person name="Harris H.M."/>
            <person name="McCann A."/>
            <person name="Guo C."/>
            <person name="Argimon S."/>
            <person name="Zhang W."/>
            <person name="Yang X."/>
            <person name="Jeffery I.B."/>
            <person name="Cooney J.C."/>
            <person name="Kagawa T.F."/>
            <person name="Liu W."/>
            <person name="Song Y."/>
            <person name="Salvetti E."/>
            <person name="Wrobel A."/>
            <person name="Rasinkangas P."/>
            <person name="Parkhill J."/>
            <person name="Rea M.C."/>
            <person name="O'Sullivan O."/>
            <person name="Ritari J."/>
            <person name="Douillard F.P."/>
            <person name="Paul Ross R."/>
            <person name="Yang R."/>
            <person name="Briner A.E."/>
            <person name="Felis G.E."/>
            <person name="de Vos W.M."/>
            <person name="Barrangou R."/>
            <person name="Klaenhammer T.R."/>
            <person name="Caufield P.W."/>
            <person name="Cui Y."/>
            <person name="Zhang H."/>
            <person name="O'Toole P.W."/>
        </authorList>
    </citation>
    <scope>NUCLEOTIDE SEQUENCE [LARGE SCALE GENOMIC DNA]</scope>
    <source>
        <strain evidence="8 9">DSM 20534</strain>
    </source>
</reference>
<dbReference type="InterPro" id="IPR015867">
    <property type="entry name" value="N-reg_PII/ATP_PRibTrfase_C"/>
</dbReference>
<dbReference type="GO" id="GO:0005886">
    <property type="term" value="C:plasma membrane"/>
    <property type="evidence" value="ECO:0007669"/>
    <property type="project" value="UniProtKB-SubCell"/>
</dbReference>
<dbReference type="Pfam" id="PF02588">
    <property type="entry name" value="YitT_membrane"/>
    <property type="match status" value="1"/>
</dbReference>
<comment type="caution">
    <text evidence="8">The sequence shown here is derived from an EMBL/GenBank/DDBJ whole genome shotgun (WGS) entry which is preliminary data.</text>
</comment>
<evidence type="ECO:0000313" key="8">
    <source>
        <dbReference type="EMBL" id="KRK38472.1"/>
    </source>
</evidence>
<dbReference type="InterPro" id="IPR019264">
    <property type="entry name" value="DUF2179"/>
</dbReference>
<evidence type="ECO:0000259" key="7">
    <source>
        <dbReference type="Pfam" id="PF10035"/>
    </source>
</evidence>
<name>A0A0R1GWY1_9LACO</name>
<feature type="transmembrane region" description="Helical" evidence="6">
    <location>
        <begin position="156"/>
        <end position="174"/>
    </location>
</feature>
<evidence type="ECO:0000256" key="1">
    <source>
        <dbReference type="ARBA" id="ARBA00004651"/>
    </source>
</evidence>
<keyword evidence="4 6" id="KW-1133">Transmembrane helix</keyword>
<feature type="transmembrane region" description="Helical" evidence="6">
    <location>
        <begin position="89"/>
        <end position="108"/>
    </location>
</feature>
<keyword evidence="2" id="KW-1003">Cell membrane</keyword>
<dbReference type="RefSeq" id="WP_056946205.1">
    <property type="nucleotide sequence ID" value="NZ_AZCV01000001.1"/>
</dbReference>
<gene>
    <name evidence="8" type="ORF">FC62_GL000158</name>
</gene>
<proteinExistence type="predicted"/>
<dbReference type="AlphaFoldDB" id="A0A0R1GWY1"/>
<evidence type="ECO:0000313" key="9">
    <source>
        <dbReference type="Proteomes" id="UP000050909"/>
    </source>
</evidence>
<organism evidence="8 9">
    <name type="scientific">Amylolactobacillus amylotrophicus DSM 20534</name>
    <dbReference type="NCBI Taxonomy" id="1423722"/>
    <lineage>
        <taxon>Bacteria</taxon>
        <taxon>Bacillati</taxon>
        <taxon>Bacillota</taxon>
        <taxon>Bacilli</taxon>
        <taxon>Lactobacillales</taxon>
        <taxon>Lactobacillaceae</taxon>
        <taxon>Amylolactobacillus</taxon>
    </lineage>
</organism>
<dbReference type="InterPro" id="IPR003740">
    <property type="entry name" value="YitT"/>
</dbReference>
<feature type="domain" description="DUF2179" evidence="7">
    <location>
        <begin position="229"/>
        <end position="284"/>
    </location>
</feature>
<keyword evidence="9" id="KW-1185">Reference proteome</keyword>
<feature type="transmembrane region" description="Helical" evidence="6">
    <location>
        <begin position="20"/>
        <end position="39"/>
    </location>
</feature>
<keyword evidence="5 6" id="KW-0472">Membrane</keyword>
<dbReference type="InterPro" id="IPR051461">
    <property type="entry name" value="UPF0750_membrane"/>
</dbReference>
<evidence type="ECO:0000256" key="3">
    <source>
        <dbReference type="ARBA" id="ARBA00022692"/>
    </source>
</evidence>
<accession>A0A0R1GWY1</accession>
<dbReference type="PIRSF" id="PIRSF006483">
    <property type="entry name" value="Membrane_protein_YitT"/>
    <property type="match status" value="1"/>
</dbReference>
<dbReference type="EMBL" id="AZCV01000001">
    <property type="protein sequence ID" value="KRK38472.1"/>
    <property type="molecule type" value="Genomic_DNA"/>
</dbReference>
<evidence type="ECO:0000256" key="6">
    <source>
        <dbReference type="SAM" id="Phobius"/>
    </source>
</evidence>
<evidence type="ECO:0000256" key="5">
    <source>
        <dbReference type="ARBA" id="ARBA00023136"/>
    </source>
</evidence>
<evidence type="ECO:0000256" key="2">
    <source>
        <dbReference type="ARBA" id="ARBA00022475"/>
    </source>
</evidence>